<feature type="domain" description="Aminotransferase class V" evidence="2">
    <location>
        <begin position="28"/>
        <end position="328"/>
    </location>
</feature>
<evidence type="ECO:0000259" key="2">
    <source>
        <dbReference type="Pfam" id="PF00266"/>
    </source>
</evidence>
<dbReference type="Gene3D" id="3.40.640.10">
    <property type="entry name" value="Type I PLP-dependent aspartate aminotransferase-like (Major domain)"/>
    <property type="match status" value="1"/>
</dbReference>
<dbReference type="PANTHER" id="PTHR43092">
    <property type="entry name" value="L-CYSTEINE DESULFHYDRASE"/>
    <property type="match status" value="1"/>
</dbReference>
<proteinExistence type="predicted"/>
<evidence type="ECO:0000313" key="3">
    <source>
        <dbReference type="EMBL" id="KAJ4144923.1"/>
    </source>
</evidence>
<dbReference type="Proteomes" id="UP001144673">
    <property type="component" value="Chromosome 2"/>
</dbReference>
<accession>A0A9W8Q237</accession>
<name>A0A9W8Q237_AKAMU</name>
<sequence>MELGSHLKGEFPFDTTWTNLNHGSFGTVPKVVLSKQREYQNAALSRPDHFMWYDYPRLIESSRAAAAALVNAPVETVVFLSNTTEGLSTVLRNLEWEDGDVILHFSTVYDLTKKAIDFTVDQQGGKLTTQGIEIEYPVEDEEVVRRFEDAARAVRDSGKNPCLCVFELVSSQPAGLFPWEALVRACRQLGILSMVDGAQGVGMIKLNLAATDPDFLVSSCHKWLFVPHSCAVFYVPARNQHLLPSPLATSRGYSSKSQREPAASSFDAKSYFARNFEFTGTRDASAWLAVKDALAYREAVLGGEDRIMQYLVRLNKAGGQQIAERLGTFVLDNSKGTMTDCALCNVALPLWLDAKGAGAKESDVVLPVEALDRAMGWIFKLLMEQYKTSMPPFILGKRFFLRVSAQVYLDLKDYDFAAVIAEDIVRGIRDKSYLEDSRL</sequence>
<dbReference type="GeneID" id="80890949"/>
<protein>
    <recommendedName>
        <fullName evidence="2">Aminotransferase class V domain-containing protein</fullName>
    </recommendedName>
</protein>
<organism evidence="3 4">
    <name type="scientific">Akanthomyces muscarius</name>
    <name type="common">Entomopathogenic fungus</name>
    <name type="synonym">Lecanicillium muscarium</name>
    <dbReference type="NCBI Taxonomy" id="2231603"/>
    <lineage>
        <taxon>Eukaryota</taxon>
        <taxon>Fungi</taxon>
        <taxon>Dikarya</taxon>
        <taxon>Ascomycota</taxon>
        <taxon>Pezizomycotina</taxon>
        <taxon>Sordariomycetes</taxon>
        <taxon>Hypocreomycetidae</taxon>
        <taxon>Hypocreales</taxon>
        <taxon>Cordycipitaceae</taxon>
        <taxon>Akanthomyces</taxon>
    </lineage>
</organism>
<keyword evidence="1" id="KW-0663">Pyridoxal phosphate</keyword>
<dbReference type="KEGG" id="amus:LMH87_003790"/>
<dbReference type="RefSeq" id="XP_056048593.1">
    <property type="nucleotide sequence ID" value="XM_056194913.1"/>
</dbReference>
<dbReference type="SUPFAM" id="SSF53383">
    <property type="entry name" value="PLP-dependent transferases"/>
    <property type="match status" value="1"/>
</dbReference>
<keyword evidence="4" id="KW-1185">Reference proteome</keyword>
<dbReference type="InterPro" id="IPR015424">
    <property type="entry name" value="PyrdxlP-dep_Trfase"/>
</dbReference>
<gene>
    <name evidence="3" type="ORF">LMH87_003790</name>
</gene>
<evidence type="ECO:0000256" key="1">
    <source>
        <dbReference type="ARBA" id="ARBA00022898"/>
    </source>
</evidence>
<comment type="caution">
    <text evidence="3">The sequence shown here is derived from an EMBL/GenBank/DDBJ whole genome shotgun (WGS) entry which is preliminary data.</text>
</comment>
<dbReference type="PANTHER" id="PTHR43092:SF2">
    <property type="entry name" value="HERCYNYLCYSTEINE SULFOXIDE LYASE"/>
    <property type="match status" value="1"/>
</dbReference>
<dbReference type="InterPro" id="IPR000192">
    <property type="entry name" value="Aminotrans_V_dom"/>
</dbReference>
<dbReference type="AlphaFoldDB" id="A0A9W8Q237"/>
<dbReference type="EMBL" id="JAJHUN010000011">
    <property type="protein sequence ID" value="KAJ4144923.1"/>
    <property type="molecule type" value="Genomic_DNA"/>
</dbReference>
<dbReference type="InterPro" id="IPR015421">
    <property type="entry name" value="PyrdxlP-dep_Trfase_major"/>
</dbReference>
<evidence type="ECO:0000313" key="4">
    <source>
        <dbReference type="Proteomes" id="UP001144673"/>
    </source>
</evidence>
<reference evidence="3" key="1">
    <citation type="journal article" date="2023" name="Access Microbiol">
        <title>De-novo genome assembly for Akanthomyces muscarius, a biocontrol agent of insect agricultural pests.</title>
        <authorList>
            <person name="Erdos Z."/>
            <person name="Studholme D.J."/>
            <person name="Raymond B."/>
            <person name="Sharma M."/>
        </authorList>
    </citation>
    <scope>NUCLEOTIDE SEQUENCE</scope>
    <source>
        <strain evidence="3">Ve6</strain>
    </source>
</reference>
<dbReference type="Pfam" id="PF00266">
    <property type="entry name" value="Aminotran_5"/>
    <property type="match status" value="1"/>
</dbReference>